<gene>
    <name evidence="1" type="ORF">FY004_18370</name>
</gene>
<dbReference type="EMBL" id="VSZQ01000093">
    <property type="protein sequence ID" value="TYR62732.1"/>
    <property type="molecule type" value="Genomic_DNA"/>
</dbReference>
<proteinExistence type="predicted"/>
<reference evidence="1 2" key="1">
    <citation type="submission" date="2019-08" db="EMBL/GenBank/DDBJ databases">
        <title>Draft genome for granaticin producer strain Streptomyces parvus C05.</title>
        <authorList>
            <person name="Gonzalez-Pimentel J.L."/>
        </authorList>
    </citation>
    <scope>NUCLEOTIDE SEQUENCE [LARGE SCALE GENOMIC DNA]</scope>
    <source>
        <strain evidence="1 2">C05</strain>
    </source>
</reference>
<organism evidence="1 2">
    <name type="scientific">Streptomyces parvus</name>
    <dbReference type="NCBI Taxonomy" id="66428"/>
    <lineage>
        <taxon>Bacteria</taxon>
        <taxon>Bacillati</taxon>
        <taxon>Actinomycetota</taxon>
        <taxon>Actinomycetes</taxon>
        <taxon>Kitasatosporales</taxon>
        <taxon>Streptomycetaceae</taxon>
        <taxon>Streptomyces</taxon>
    </lineage>
</organism>
<evidence type="ECO:0000313" key="1">
    <source>
        <dbReference type="EMBL" id="TYR62732.1"/>
    </source>
</evidence>
<sequence length="827" mass="90641">MSDPGTALRWTVPHGPTELSIELLAPCLLRTSGFPASLLEGAADEDTLELARLADARAREREAAQQDFLTRRWPALRAAARTDGKRHPAWRSLLRAHRRIESGQPLDDATVLVLGELGGAEAARWAEDWNTRLAEDEKLRADTKAALLMSTLRSYRYTAQAVDDERMRHAVFVSNPSFFRTALHRRLSDRTAKSGDALPDRGTRRTLATAHRYLRRFTTKCETVSFFGPILFAGLDPSQPEPVRMGEPGVEQVIVEASTWLTELLAQRVAADMPPERRRIRRSPLFAEPADGAQCLERAVDAKRFRVSAPALRLWRVADGAADLGELAAQTGMGLDAALEAVRALGPALIVTGAQPLAATELAALGALAGHDPTGPAAELDLARDAYAAAPWPQRADIHAEFQQRVQDLGGETRRGAGQHYADREVLFEDRTSPYSERVDFGGPTLDGLRQALTAVLPLCHLSALLSREDARDTLRAELRGSATRLIQLAAAPLPADQPRTDRLREVLRRLVTAEPPDAEGAVHLTREGIDRATAELWQLIPAASRYDAALPSPDLMAVGTDPGRATWLLSELHDDCSSIYGGLESRAHSDPAALWADFVRRAGEHIDPAQTATIVSRRRSAHVTPELPGVSIELSGLSAKSRDRTAPVAQATVAATGDALEVLGERRRLYPGDLASPLHRAVSLPAVVQLAVDAGPHTPRIVIDGVVYQRARWRTELPEHGTRDSYEAWLGVQRWRLGLGLPRRVFVRHPDEPKPLHVDFADPLSVADLARLGAAECVLTEMLPGPGQLWWHADGGHQCAEFRLGCVVQAGRREEREERQEEKRDD</sequence>
<accession>A0A5D4JC46</accession>
<comment type="caution">
    <text evidence="1">The sequence shown here is derived from an EMBL/GenBank/DDBJ whole genome shotgun (WGS) entry which is preliminary data.</text>
</comment>
<evidence type="ECO:0000313" key="2">
    <source>
        <dbReference type="Proteomes" id="UP000323242"/>
    </source>
</evidence>
<keyword evidence="2" id="KW-1185">Reference proteome</keyword>
<dbReference type="Proteomes" id="UP000323242">
    <property type="component" value="Unassembled WGS sequence"/>
</dbReference>
<dbReference type="AlphaFoldDB" id="A0A5D4JC46"/>
<protein>
    <submittedName>
        <fullName evidence="1">Lantibiotic dehydratase</fullName>
    </submittedName>
</protein>
<name>A0A5D4JC46_9ACTN</name>